<organism evidence="3 4">
    <name type="scientific">Undibacterium pigrum</name>
    <dbReference type="NCBI Taxonomy" id="401470"/>
    <lineage>
        <taxon>Bacteria</taxon>
        <taxon>Pseudomonadati</taxon>
        <taxon>Pseudomonadota</taxon>
        <taxon>Betaproteobacteria</taxon>
        <taxon>Burkholderiales</taxon>
        <taxon>Oxalobacteraceae</taxon>
        <taxon>Undibacterium</taxon>
    </lineage>
</organism>
<feature type="domain" description="AB hydrolase-1" evidence="2">
    <location>
        <begin position="50"/>
        <end position="336"/>
    </location>
</feature>
<dbReference type="InterPro" id="IPR029058">
    <property type="entry name" value="AB_hydrolase_fold"/>
</dbReference>
<dbReference type="GO" id="GO:0016787">
    <property type="term" value="F:hydrolase activity"/>
    <property type="evidence" value="ECO:0007669"/>
    <property type="project" value="UniProtKB-KW"/>
</dbReference>
<proteinExistence type="predicted"/>
<dbReference type="AlphaFoldDB" id="A0A318J6V4"/>
<evidence type="ECO:0000256" key="1">
    <source>
        <dbReference type="ARBA" id="ARBA00022801"/>
    </source>
</evidence>
<evidence type="ECO:0000259" key="2">
    <source>
        <dbReference type="Pfam" id="PF00561"/>
    </source>
</evidence>
<dbReference type="Pfam" id="PF00561">
    <property type="entry name" value="Abhydrolase_1"/>
    <property type="match status" value="1"/>
</dbReference>
<keyword evidence="1" id="KW-0378">Hydrolase</keyword>
<dbReference type="EMBL" id="QJKB01000004">
    <property type="protein sequence ID" value="PXX43214.1"/>
    <property type="molecule type" value="Genomic_DNA"/>
</dbReference>
<dbReference type="InterPro" id="IPR000639">
    <property type="entry name" value="Epox_hydrolase-like"/>
</dbReference>
<dbReference type="Gene3D" id="3.40.50.1820">
    <property type="entry name" value="alpha/beta hydrolase"/>
    <property type="match status" value="1"/>
</dbReference>
<sequence>MQYKKITAPLPLANGNAVRTIYEVLMTNLTYRQLQANGITMNVAEQGEGPLVLLCHGFPETSYAWRHQIPALAAAGYHAVAPDLRGYGGSDRPARVDQYTLMHLVGDMVGLLDTLGAKDAVIVGNDWGATLAWQAALMRPDRFRGVVGIGVPLMGQPPMPPTKLFPQTTGELFYTLYFQDEGVAEKEFEKDIASTLRKILCAASATAGSDEQGQAAANPFSMVSRAKGLLASLPLPLDLPTWLSQADLDEYVKAYAISGFRGGLNFYRNLDRNWELQSALAGMQVNVPALYVAGEADADLNMPGMEEVIANMPALAPMLRDCIRIPECGHWVPQEKPEVVNKAIIDFLREL</sequence>
<comment type="caution">
    <text evidence="3">The sequence shown here is derived from an EMBL/GenBank/DDBJ whole genome shotgun (WGS) entry which is preliminary data.</text>
</comment>
<gene>
    <name evidence="3" type="ORF">DFR42_104215</name>
</gene>
<accession>A0A318J6V4</accession>
<dbReference type="PRINTS" id="PR00111">
    <property type="entry name" value="ABHYDROLASE"/>
</dbReference>
<evidence type="ECO:0000313" key="3">
    <source>
        <dbReference type="EMBL" id="PXX43214.1"/>
    </source>
</evidence>
<dbReference type="SUPFAM" id="SSF53474">
    <property type="entry name" value="alpha/beta-Hydrolases"/>
    <property type="match status" value="1"/>
</dbReference>
<keyword evidence="4" id="KW-1185">Reference proteome</keyword>
<protein>
    <submittedName>
        <fullName evidence="3">Pimeloyl-ACP methyl ester carboxylesterase</fullName>
    </submittedName>
</protein>
<dbReference type="PANTHER" id="PTHR43329">
    <property type="entry name" value="EPOXIDE HYDROLASE"/>
    <property type="match status" value="1"/>
</dbReference>
<reference evidence="3 4" key="1">
    <citation type="submission" date="2018-05" db="EMBL/GenBank/DDBJ databases">
        <title>Genomic Encyclopedia of Type Strains, Phase IV (KMG-IV): sequencing the most valuable type-strain genomes for metagenomic binning, comparative biology and taxonomic classification.</title>
        <authorList>
            <person name="Goeker M."/>
        </authorList>
    </citation>
    <scope>NUCLEOTIDE SEQUENCE [LARGE SCALE GENOMIC DNA]</scope>
    <source>
        <strain evidence="3 4">DSM 19792</strain>
    </source>
</reference>
<dbReference type="InterPro" id="IPR000073">
    <property type="entry name" value="AB_hydrolase_1"/>
</dbReference>
<evidence type="ECO:0000313" key="4">
    <source>
        <dbReference type="Proteomes" id="UP000247792"/>
    </source>
</evidence>
<name>A0A318J6V4_9BURK</name>
<dbReference type="Proteomes" id="UP000247792">
    <property type="component" value="Unassembled WGS sequence"/>
</dbReference>
<dbReference type="PRINTS" id="PR00412">
    <property type="entry name" value="EPOXHYDRLASE"/>
</dbReference>